<sequence>MLAIQAPDLRQLTMSADPNETRAFSELAPPGVWRLPKAAGLKSIVVTSHEFGRLQTRKLRAYHSTECFIASIFVTNRI</sequence>
<accession>A0A0M3IDW2</accession>
<reference evidence="2" key="1">
    <citation type="submission" date="2017-02" db="UniProtKB">
        <authorList>
            <consortium name="WormBaseParasite"/>
        </authorList>
    </citation>
    <scope>IDENTIFICATION</scope>
</reference>
<dbReference type="WBParaSite" id="ALUE_0001624001-mRNA-1">
    <property type="protein sequence ID" value="ALUE_0001624001-mRNA-1"/>
    <property type="gene ID" value="ALUE_0001624001"/>
</dbReference>
<dbReference type="Proteomes" id="UP000036681">
    <property type="component" value="Unplaced"/>
</dbReference>
<protein>
    <submittedName>
        <fullName evidence="2">Uncharacterized protein</fullName>
    </submittedName>
</protein>
<keyword evidence="1" id="KW-1185">Reference proteome</keyword>
<evidence type="ECO:0000313" key="1">
    <source>
        <dbReference type="Proteomes" id="UP000036681"/>
    </source>
</evidence>
<organism evidence="1 2">
    <name type="scientific">Ascaris lumbricoides</name>
    <name type="common">Giant roundworm</name>
    <dbReference type="NCBI Taxonomy" id="6252"/>
    <lineage>
        <taxon>Eukaryota</taxon>
        <taxon>Metazoa</taxon>
        <taxon>Ecdysozoa</taxon>
        <taxon>Nematoda</taxon>
        <taxon>Chromadorea</taxon>
        <taxon>Rhabditida</taxon>
        <taxon>Spirurina</taxon>
        <taxon>Ascaridomorpha</taxon>
        <taxon>Ascaridoidea</taxon>
        <taxon>Ascarididae</taxon>
        <taxon>Ascaris</taxon>
    </lineage>
</organism>
<dbReference type="AlphaFoldDB" id="A0A0M3IDW2"/>
<proteinExistence type="predicted"/>
<evidence type="ECO:0000313" key="2">
    <source>
        <dbReference type="WBParaSite" id="ALUE_0001624001-mRNA-1"/>
    </source>
</evidence>
<name>A0A0M3IDW2_ASCLU</name>